<evidence type="ECO:0000313" key="1">
    <source>
        <dbReference type="EMBL" id="GAA1983761.1"/>
    </source>
</evidence>
<organism evidence="1 2">
    <name type="scientific">Microbacterium pumilum</name>
    <dbReference type="NCBI Taxonomy" id="344165"/>
    <lineage>
        <taxon>Bacteria</taxon>
        <taxon>Bacillati</taxon>
        <taxon>Actinomycetota</taxon>
        <taxon>Actinomycetes</taxon>
        <taxon>Micrococcales</taxon>
        <taxon>Microbacteriaceae</taxon>
        <taxon>Microbacterium</taxon>
    </lineage>
</organism>
<dbReference type="RefSeq" id="WP_344060480.1">
    <property type="nucleotide sequence ID" value="NZ_BAAAOH010000001.1"/>
</dbReference>
<protein>
    <submittedName>
        <fullName evidence="1">Uncharacterized protein</fullName>
    </submittedName>
</protein>
<name>A0ABN2SDF2_9MICO</name>
<keyword evidence="2" id="KW-1185">Reference proteome</keyword>
<gene>
    <name evidence="1" type="ORF">GCM10009777_17080</name>
</gene>
<reference evidence="1 2" key="1">
    <citation type="journal article" date="2019" name="Int. J. Syst. Evol. Microbiol.">
        <title>The Global Catalogue of Microorganisms (GCM) 10K type strain sequencing project: providing services to taxonomists for standard genome sequencing and annotation.</title>
        <authorList>
            <consortium name="The Broad Institute Genomics Platform"/>
            <consortium name="The Broad Institute Genome Sequencing Center for Infectious Disease"/>
            <person name="Wu L."/>
            <person name="Ma J."/>
        </authorList>
    </citation>
    <scope>NUCLEOTIDE SEQUENCE [LARGE SCALE GENOMIC DNA]</scope>
    <source>
        <strain evidence="1 2">JCM 14902</strain>
    </source>
</reference>
<proteinExistence type="predicted"/>
<dbReference type="Proteomes" id="UP001500326">
    <property type="component" value="Unassembled WGS sequence"/>
</dbReference>
<comment type="caution">
    <text evidence="1">The sequence shown here is derived from an EMBL/GenBank/DDBJ whole genome shotgun (WGS) entry which is preliminary data.</text>
</comment>
<evidence type="ECO:0000313" key="2">
    <source>
        <dbReference type="Proteomes" id="UP001500326"/>
    </source>
</evidence>
<sequence length="205" mass="22475">MNSLREELGGGQPGVPDFRLMLPPGWTTYDTTERTEKELLAKARERLRQAHRPDAYAILAGHVERALAAARKQGAFMMIMAGDDAPSWSTVPVSILGTITQGTPEVSLDRMVADAIERRGARALDGSRHFLRWSDERTVELTGESLGAHTVVYLTPVPGTNRRKALQLTATLAHPVDVDPTTDPQMAAWLQLLDGCIATFAWTSE</sequence>
<accession>A0ABN2SDF2</accession>
<dbReference type="EMBL" id="BAAAOH010000001">
    <property type="protein sequence ID" value="GAA1983761.1"/>
    <property type="molecule type" value="Genomic_DNA"/>
</dbReference>